<evidence type="ECO:0000313" key="5">
    <source>
        <dbReference type="Proteomes" id="UP000005237"/>
    </source>
</evidence>
<dbReference type="GO" id="GO:0019899">
    <property type="term" value="F:enzyme binding"/>
    <property type="evidence" value="ECO:0007669"/>
    <property type="project" value="UniProtKB-ARBA"/>
</dbReference>
<dbReference type="PROSITE" id="PS50158">
    <property type="entry name" value="ZF_CCHC"/>
    <property type="match status" value="1"/>
</dbReference>
<dbReference type="EnsemblMetazoa" id="CJA14895.1">
    <property type="protein sequence ID" value="CJA14895.1"/>
    <property type="gene ID" value="WBGene00134099"/>
</dbReference>
<keyword evidence="1" id="KW-0479">Metal-binding</keyword>
<evidence type="ECO:0000256" key="2">
    <source>
        <dbReference type="SAM" id="MobiDB-lite"/>
    </source>
</evidence>
<name>A0A8R1DZT0_CAEJA</name>
<dbReference type="GO" id="GO:0005737">
    <property type="term" value="C:cytoplasm"/>
    <property type="evidence" value="ECO:0007669"/>
    <property type="project" value="UniProtKB-ARBA"/>
</dbReference>
<sequence length="609" mass="67360">MVYRLHTDRTDRSKAPMSPPTRKKKPMPPAPDENEKLSVLPGLRTDPAPGDGLERAAEGPNKPESGGPAPPPAVSAAESAISSTPSTLSVSTPICQTGLPPELYSSTSTAADDKMEVVSKTSWQPEDDIEVDVSEQEEEEGMTPESEDERPNPAHEAEPDFPLPVTSDELQVPAIQQHHPFHVLYAPSENEGPPKDVAKRLVSTVLLSQVHDFRMKTLNWFDPIEKCAPPVLAPEDQAVEQVVSLPATPFALYVVHVHQVSSATLLPVHRELAADDRPDLIYVNFQPRYARESTTGGAHSAEKFFPGDLLAVTRLGRLPNTTSDHFIRSQDGALLTENHNFWTVVDYTLIKRAVRAHTVSFHPRKHQDINRHHIFALEIPGPINVPPNLSSSGQQLLPGRFYRTTMFVPQVHPSSILHNVLSEAARRQVLRNTSPFAFSHTYLPTLISANILTVRSSQFPNITNNLQDLAHVSSTDAMDSLFLVGRLAISTAFALTHNTTKNNHNFSSRPNANCNYSKSRSYNAECWYCGLSGHYRQNCRKRATDIARGIYRSNMCTPHNVPPAPVPQRKPRTTTTLNESRGEPPATRKSARRAVRASNTDAMETMTYA</sequence>
<feature type="domain" description="CCHC-type" evidence="3">
    <location>
        <begin position="526"/>
        <end position="541"/>
    </location>
</feature>
<organism evidence="4 5">
    <name type="scientific">Caenorhabditis japonica</name>
    <dbReference type="NCBI Taxonomy" id="281687"/>
    <lineage>
        <taxon>Eukaryota</taxon>
        <taxon>Metazoa</taxon>
        <taxon>Ecdysozoa</taxon>
        <taxon>Nematoda</taxon>
        <taxon>Chromadorea</taxon>
        <taxon>Rhabditida</taxon>
        <taxon>Rhabditina</taxon>
        <taxon>Rhabditomorpha</taxon>
        <taxon>Rhabditoidea</taxon>
        <taxon>Rhabditidae</taxon>
        <taxon>Peloderinae</taxon>
        <taxon>Caenorhabditis</taxon>
    </lineage>
</organism>
<reference evidence="5" key="1">
    <citation type="submission" date="2010-08" db="EMBL/GenBank/DDBJ databases">
        <authorList>
            <consortium name="Caenorhabditis japonica Sequencing Consortium"/>
            <person name="Wilson R.K."/>
        </authorList>
    </citation>
    <scope>NUCLEOTIDE SEQUENCE [LARGE SCALE GENOMIC DNA]</scope>
    <source>
        <strain evidence="5">DF5081</strain>
    </source>
</reference>
<dbReference type="GO" id="GO:0008270">
    <property type="term" value="F:zinc ion binding"/>
    <property type="evidence" value="ECO:0007669"/>
    <property type="project" value="UniProtKB-KW"/>
</dbReference>
<dbReference type="AlphaFoldDB" id="A0A8R1DZT0"/>
<dbReference type="SUPFAM" id="SSF57756">
    <property type="entry name" value="Retrovirus zinc finger-like domains"/>
    <property type="match status" value="1"/>
</dbReference>
<proteinExistence type="predicted"/>
<feature type="region of interest" description="Disordered" evidence="2">
    <location>
        <begin position="1"/>
        <end position="160"/>
    </location>
</feature>
<dbReference type="InterPro" id="IPR001878">
    <property type="entry name" value="Znf_CCHC"/>
</dbReference>
<evidence type="ECO:0000313" key="4">
    <source>
        <dbReference type="EnsemblMetazoa" id="CJA14895.1"/>
    </source>
</evidence>
<keyword evidence="1" id="KW-0862">Zinc</keyword>
<evidence type="ECO:0000259" key="3">
    <source>
        <dbReference type="PROSITE" id="PS50158"/>
    </source>
</evidence>
<keyword evidence="5" id="KW-1185">Reference proteome</keyword>
<feature type="region of interest" description="Disordered" evidence="2">
    <location>
        <begin position="556"/>
        <end position="609"/>
    </location>
</feature>
<feature type="compositionally biased region" description="Low complexity" evidence="2">
    <location>
        <begin position="74"/>
        <end position="92"/>
    </location>
</feature>
<feature type="compositionally biased region" description="Basic and acidic residues" evidence="2">
    <location>
        <begin position="149"/>
        <end position="158"/>
    </location>
</feature>
<dbReference type="GO" id="GO:0003676">
    <property type="term" value="F:nucleic acid binding"/>
    <property type="evidence" value="ECO:0007669"/>
    <property type="project" value="InterPro"/>
</dbReference>
<feature type="compositionally biased region" description="Polar residues" evidence="2">
    <location>
        <begin position="597"/>
        <end position="609"/>
    </location>
</feature>
<reference evidence="4" key="2">
    <citation type="submission" date="2022-06" db="UniProtKB">
        <authorList>
            <consortium name="EnsemblMetazoa"/>
        </authorList>
    </citation>
    <scope>IDENTIFICATION</scope>
    <source>
        <strain evidence="4">DF5081</strain>
    </source>
</reference>
<protein>
    <submittedName>
        <fullName evidence="4">CCHC-type domain-containing protein</fullName>
    </submittedName>
</protein>
<dbReference type="InterPro" id="IPR036875">
    <property type="entry name" value="Znf_CCHC_sf"/>
</dbReference>
<evidence type="ECO:0000256" key="1">
    <source>
        <dbReference type="PROSITE-ProRule" id="PRU00047"/>
    </source>
</evidence>
<keyword evidence="1" id="KW-0863">Zinc-finger</keyword>
<feature type="compositionally biased region" description="Acidic residues" evidence="2">
    <location>
        <begin position="125"/>
        <end position="148"/>
    </location>
</feature>
<feature type="compositionally biased region" description="Basic and acidic residues" evidence="2">
    <location>
        <begin position="1"/>
        <end position="14"/>
    </location>
</feature>
<dbReference type="Proteomes" id="UP000005237">
    <property type="component" value="Unassembled WGS sequence"/>
</dbReference>
<accession>A0A8R1DZT0</accession>